<protein>
    <submittedName>
        <fullName evidence="2">Uncharacterized protein</fullName>
    </submittedName>
</protein>
<dbReference type="AlphaFoldDB" id="A0AAN8WX86"/>
<name>A0AAN8WX86_HALRR</name>
<evidence type="ECO:0000313" key="2">
    <source>
        <dbReference type="EMBL" id="KAK7068969.1"/>
    </source>
</evidence>
<feature type="region of interest" description="Disordered" evidence="1">
    <location>
        <begin position="1"/>
        <end position="24"/>
    </location>
</feature>
<accession>A0AAN8WX86</accession>
<proteinExistence type="predicted"/>
<dbReference type="Proteomes" id="UP001381693">
    <property type="component" value="Unassembled WGS sequence"/>
</dbReference>
<dbReference type="EMBL" id="JAXCGZ010017065">
    <property type="protein sequence ID" value="KAK7068969.1"/>
    <property type="molecule type" value="Genomic_DNA"/>
</dbReference>
<keyword evidence="3" id="KW-1185">Reference proteome</keyword>
<sequence>MRSLHPRMGGTGHGGPIGWSSAGTGPSHSLWCPATAVTSPVNILNSLAWTRRDPSTSRMRCQREPQSPL</sequence>
<comment type="caution">
    <text evidence="2">The sequence shown here is derived from an EMBL/GenBank/DDBJ whole genome shotgun (WGS) entry which is preliminary data.</text>
</comment>
<evidence type="ECO:0000313" key="3">
    <source>
        <dbReference type="Proteomes" id="UP001381693"/>
    </source>
</evidence>
<reference evidence="2 3" key="1">
    <citation type="submission" date="2023-11" db="EMBL/GenBank/DDBJ databases">
        <title>Halocaridina rubra genome assembly.</title>
        <authorList>
            <person name="Smith C."/>
        </authorList>
    </citation>
    <scope>NUCLEOTIDE SEQUENCE [LARGE SCALE GENOMIC DNA]</scope>
    <source>
        <strain evidence="2">EP-1</strain>
        <tissue evidence="2">Whole</tissue>
    </source>
</reference>
<gene>
    <name evidence="2" type="ORF">SK128_004986</name>
</gene>
<organism evidence="2 3">
    <name type="scientific">Halocaridina rubra</name>
    <name type="common">Hawaiian red shrimp</name>
    <dbReference type="NCBI Taxonomy" id="373956"/>
    <lineage>
        <taxon>Eukaryota</taxon>
        <taxon>Metazoa</taxon>
        <taxon>Ecdysozoa</taxon>
        <taxon>Arthropoda</taxon>
        <taxon>Crustacea</taxon>
        <taxon>Multicrustacea</taxon>
        <taxon>Malacostraca</taxon>
        <taxon>Eumalacostraca</taxon>
        <taxon>Eucarida</taxon>
        <taxon>Decapoda</taxon>
        <taxon>Pleocyemata</taxon>
        <taxon>Caridea</taxon>
        <taxon>Atyoidea</taxon>
        <taxon>Atyidae</taxon>
        <taxon>Halocaridina</taxon>
    </lineage>
</organism>
<evidence type="ECO:0000256" key="1">
    <source>
        <dbReference type="SAM" id="MobiDB-lite"/>
    </source>
</evidence>